<evidence type="ECO:0000259" key="8">
    <source>
        <dbReference type="Pfam" id="PF00281"/>
    </source>
</evidence>
<evidence type="ECO:0000256" key="1">
    <source>
        <dbReference type="ARBA" id="ARBA00008553"/>
    </source>
</evidence>
<dbReference type="NCBIfam" id="NF000585">
    <property type="entry name" value="PRK00010.1"/>
    <property type="match status" value="1"/>
</dbReference>
<dbReference type="GO" id="GO:0000049">
    <property type="term" value="F:tRNA binding"/>
    <property type="evidence" value="ECO:0007669"/>
    <property type="project" value="UniProtKB-UniRule"/>
</dbReference>
<dbReference type="FunFam" id="3.30.1440.10:FF:000001">
    <property type="entry name" value="50S ribosomal protein L5"/>
    <property type="match status" value="1"/>
</dbReference>
<dbReference type="InterPro" id="IPR031310">
    <property type="entry name" value="Ribosomal_uL5_N"/>
</dbReference>
<dbReference type="InterPro" id="IPR020929">
    <property type="entry name" value="Ribosomal_uL5_CS"/>
</dbReference>
<evidence type="ECO:0000256" key="6">
    <source>
        <dbReference type="HAMAP-Rule" id="MF_01333"/>
    </source>
</evidence>
<evidence type="ECO:0000256" key="5">
    <source>
        <dbReference type="ARBA" id="ARBA00058604"/>
    </source>
</evidence>
<dbReference type="SUPFAM" id="SSF55282">
    <property type="entry name" value="RL5-like"/>
    <property type="match status" value="1"/>
</dbReference>
<dbReference type="Gene3D" id="3.30.1440.10">
    <property type="match status" value="1"/>
</dbReference>
<evidence type="ECO:0000256" key="2">
    <source>
        <dbReference type="ARBA" id="ARBA00022980"/>
    </source>
</evidence>
<evidence type="ECO:0000256" key="3">
    <source>
        <dbReference type="ARBA" id="ARBA00023274"/>
    </source>
</evidence>
<sequence>MNRLEKEYNEKIVPSLREKYNYKSVMAVPKLDKIVINMGVGDATSNSKLIDAAVADLKAISGQQPVITKAKKAVAGFKVREGQAIGCKVTLRGDNMYNFLDKLISITLPRVRDFRGISPKSFDGRGNYTLGLTEQLIFSEVDYDKVVKVRGMDIVFVTTANTNEEALDLLKGFGMPFKK</sequence>
<dbReference type="InterPro" id="IPR022803">
    <property type="entry name" value="Ribosomal_uL5_dom_sf"/>
</dbReference>
<gene>
    <name evidence="6 10" type="primary">rplE</name>
    <name evidence="10" type="ORF">IAB27_06020</name>
</gene>
<dbReference type="GO" id="GO:1990904">
    <property type="term" value="C:ribonucleoprotein complex"/>
    <property type="evidence" value="ECO:0007669"/>
    <property type="project" value="UniProtKB-KW"/>
</dbReference>
<dbReference type="Pfam" id="PF00673">
    <property type="entry name" value="Ribosomal_L5_C"/>
    <property type="match status" value="1"/>
</dbReference>
<protein>
    <recommendedName>
        <fullName evidence="4 6">Large ribosomal subunit protein uL5</fullName>
    </recommendedName>
</protein>
<evidence type="ECO:0000259" key="9">
    <source>
        <dbReference type="Pfam" id="PF00673"/>
    </source>
</evidence>
<dbReference type="Proteomes" id="UP000886786">
    <property type="component" value="Unassembled WGS sequence"/>
</dbReference>
<keyword evidence="6" id="KW-0699">rRNA-binding</keyword>
<dbReference type="GO" id="GO:0003735">
    <property type="term" value="F:structural constituent of ribosome"/>
    <property type="evidence" value="ECO:0007669"/>
    <property type="project" value="InterPro"/>
</dbReference>
<comment type="function">
    <text evidence="6">This is 1 of the proteins that bind and probably mediate the attachment of the 5S RNA into the large ribosomal subunit, where it forms part of the central protuberance. In the 70S ribosome it contacts protein S13 of the 30S subunit (bridge B1b), connecting the 2 subunits; this bridge is implicated in subunit movement. Contacts the P site tRNA; the 5S rRNA and some of its associated proteins might help stabilize positioning of ribosome-bound tRNAs.</text>
</comment>
<organism evidence="10 11">
    <name type="scientific">Candidatus Coprosoma intestinipullorum</name>
    <dbReference type="NCBI Taxonomy" id="2840752"/>
    <lineage>
        <taxon>Bacteria</taxon>
        <taxon>Bacillati</taxon>
        <taxon>Bacillota</taxon>
        <taxon>Bacillota incertae sedis</taxon>
        <taxon>Candidatus Coprosoma</taxon>
    </lineage>
</organism>
<dbReference type="InterPro" id="IPR031309">
    <property type="entry name" value="Ribosomal_uL5_C"/>
</dbReference>
<accession>A0A9D0ZRN3</accession>
<comment type="subunit">
    <text evidence="6">Part of the 50S ribosomal subunit; part of the 5S rRNA/L5/L18/L25 subcomplex. Contacts the 5S rRNA and the P site tRNA. Forms a bridge to the 30S subunit in the 70S ribosome.</text>
</comment>
<evidence type="ECO:0000256" key="4">
    <source>
        <dbReference type="ARBA" id="ARBA00035245"/>
    </source>
</evidence>
<comment type="function">
    <text evidence="5">This is one of the proteins that bind and probably mediate the attachment of the 5S RNA into the large ribosomal subunit, where it forms part of the central protuberance. In the 70S ribosome it contacts protein S13 of the 30S subunit (bridge B1b), connecting the 2 subunits; this bridge is implicated in subunit movement. Contacts the P site tRNA; the 5S rRNA and some of its associated proteins might help stabilize positioning of ribosome-bound tRNAs.</text>
</comment>
<dbReference type="InterPro" id="IPR002132">
    <property type="entry name" value="Ribosomal_uL5"/>
</dbReference>
<dbReference type="Pfam" id="PF00281">
    <property type="entry name" value="Ribosomal_L5"/>
    <property type="match status" value="1"/>
</dbReference>
<dbReference type="HAMAP" id="MF_01333_B">
    <property type="entry name" value="Ribosomal_uL5_B"/>
    <property type="match status" value="1"/>
</dbReference>
<evidence type="ECO:0000313" key="11">
    <source>
        <dbReference type="Proteomes" id="UP000886786"/>
    </source>
</evidence>
<dbReference type="EMBL" id="DVFV01000103">
    <property type="protein sequence ID" value="HIQ91161.1"/>
    <property type="molecule type" value="Genomic_DNA"/>
</dbReference>
<name>A0A9D0ZRN3_9FIRM</name>
<evidence type="ECO:0000256" key="7">
    <source>
        <dbReference type="RuleBase" id="RU003930"/>
    </source>
</evidence>
<dbReference type="InterPro" id="IPR020930">
    <property type="entry name" value="Ribosomal_uL5_bac-type"/>
</dbReference>
<dbReference type="GO" id="GO:0006412">
    <property type="term" value="P:translation"/>
    <property type="evidence" value="ECO:0007669"/>
    <property type="project" value="UniProtKB-UniRule"/>
</dbReference>
<dbReference type="AlphaFoldDB" id="A0A9D0ZRN3"/>
<keyword evidence="6" id="KW-0820">tRNA-binding</keyword>
<dbReference type="PANTHER" id="PTHR11994">
    <property type="entry name" value="60S RIBOSOMAL PROTEIN L11-RELATED"/>
    <property type="match status" value="1"/>
</dbReference>
<dbReference type="GO" id="GO:0019843">
    <property type="term" value="F:rRNA binding"/>
    <property type="evidence" value="ECO:0007669"/>
    <property type="project" value="UniProtKB-UniRule"/>
</dbReference>
<reference evidence="10" key="1">
    <citation type="submission" date="2020-10" db="EMBL/GenBank/DDBJ databases">
        <authorList>
            <person name="Gilroy R."/>
        </authorList>
    </citation>
    <scope>NUCLEOTIDE SEQUENCE</scope>
    <source>
        <strain evidence="10">CHK147-3167</strain>
    </source>
</reference>
<keyword evidence="6" id="KW-0694">RNA-binding</keyword>
<reference evidence="10" key="2">
    <citation type="journal article" date="2021" name="PeerJ">
        <title>Extensive microbial diversity within the chicken gut microbiome revealed by metagenomics and culture.</title>
        <authorList>
            <person name="Gilroy R."/>
            <person name="Ravi A."/>
            <person name="Getino M."/>
            <person name="Pursley I."/>
            <person name="Horton D.L."/>
            <person name="Alikhan N.F."/>
            <person name="Baker D."/>
            <person name="Gharbi K."/>
            <person name="Hall N."/>
            <person name="Watson M."/>
            <person name="Adriaenssens E.M."/>
            <person name="Foster-Nyarko E."/>
            <person name="Jarju S."/>
            <person name="Secka A."/>
            <person name="Antonio M."/>
            <person name="Oren A."/>
            <person name="Chaudhuri R.R."/>
            <person name="La Ragione R."/>
            <person name="Hildebrand F."/>
            <person name="Pallen M.J."/>
        </authorList>
    </citation>
    <scope>NUCLEOTIDE SEQUENCE</scope>
    <source>
        <strain evidence="10">CHK147-3167</strain>
    </source>
</reference>
<feature type="domain" description="Large ribosomal subunit protein uL5 N-terminal" evidence="8">
    <location>
        <begin position="24"/>
        <end position="80"/>
    </location>
</feature>
<evidence type="ECO:0000313" key="10">
    <source>
        <dbReference type="EMBL" id="HIQ91161.1"/>
    </source>
</evidence>
<keyword evidence="3 6" id="KW-0687">Ribonucleoprotein</keyword>
<proteinExistence type="inferred from homology"/>
<comment type="caution">
    <text evidence="10">The sequence shown here is derived from an EMBL/GenBank/DDBJ whole genome shotgun (WGS) entry which is preliminary data.</text>
</comment>
<dbReference type="PIRSF" id="PIRSF002161">
    <property type="entry name" value="Ribosomal_L5"/>
    <property type="match status" value="1"/>
</dbReference>
<feature type="domain" description="Large ribosomal subunit protein uL5 C-terminal" evidence="9">
    <location>
        <begin position="85"/>
        <end position="177"/>
    </location>
</feature>
<comment type="similarity">
    <text evidence="1 6 7">Belongs to the universal ribosomal protein uL5 family.</text>
</comment>
<keyword evidence="2 6" id="KW-0689">Ribosomal protein</keyword>
<dbReference type="PROSITE" id="PS00358">
    <property type="entry name" value="RIBOSOMAL_L5"/>
    <property type="match status" value="1"/>
</dbReference>
<dbReference type="GO" id="GO:0005840">
    <property type="term" value="C:ribosome"/>
    <property type="evidence" value="ECO:0007669"/>
    <property type="project" value="UniProtKB-KW"/>
</dbReference>